<reference evidence="1" key="1">
    <citation type="submission" date="2014-11" db="EMBL/GenBank/DDBJ databases">
        <authorList>
            <person name="Amaro Gonzalez C."/>
        </authorList>
    </citation>
    <scope>NUCLEOTIDE SEQUENCE</scope>
</reference>
<name>A0A0E9WSI2_ANGAN</name>
<reference evidence="1" key="2">
    <citation type="journal article" date="2015" name="Fish Shellfish Immunol.">
        <title>Early steps in the European eel (Anguilla anguilla)-Vibrio vulnificus interaction in the gills: Role of the RtxA13 toxin.</title>
        <authorList>
            <person name="Callol A."/>
            <person name="Pajuelo D."/>
            <person name="Ebbesson L."/>
            <person name="Teles M."/>
            <person name="MacKenzie S."/>
            <person name="Amaro C."/>
        </authorList>
    </citation>
    <scope>NUCLEOTIDE SEQUENCE</scope>
</reference>
<evidence type="ECO:0000313" key="1">
    <source>
        <dbReference type="EMBL" id="JAH92423.1"/>
    </source>
</evidence>
<dbReference type="EMBL" id="GBXM01016154">
    <property type="protein sequence ID" value="JAH92423.1"/>
    <property type="molecule type" value="Transcribed_RNA"/>
</dbReference>
<proteinExistence type="predicted"/>
<dbReference type="AlphaFoldDB" id="A0A0E9WSI2"/>
<sequence length="27" mass="3133">MAICSNGGQRVYILKKTIVLMMFRVIF</sequence>
<organism evidence="1">
    <name type="scientific">Anguilla anguilla</name>
    <name type="common">European freshwater eel</name>
    <name type="synonym">Muraena anguilla</name>
    <dbReference type="NCBI Taxonomy" id="7936"/>
    <lineage>
        <taxon>Eukaryota</taxon>
        <taxon>Metazoa</taxon>
        <taxon>Chordata</taxon>
        <taxon>Craniata</taxon>
        <taxon>Vertebrata</taxon>
        <taxon>Euteleostomi</taxon>
        <taxon>Actinopterygii</taxon>
        <taxon>Neopterygii</taxon>
        <taxon>Teleostei</taxon>
        <taxon>Anguilliformes</taxon>
        <taxon>Anguillidae</taxon>
        <taxon>Anguilla</taxon>
    </lineage>
</organism>
<protein>
    <submittedName>
        <fullName evidence="1">Uncharacterized protein</fullName>
    </submittedName>
</protein>
<accession>A0A0E9WSI2</accession>